<feature type="domain" description="DUF6598" evidence="7">
    <location>
        <begin position="479"/>
        <end position="720"/>
    </location>
</feature>
<feature type="compositionally biased region" description="Basic and acidic residues" evidence="5">
    <location>
        <begin position="551"/>
        <end position="563"/>
    </location>
</feature>
<dbReference type="Proteomes" id="UP000030106">
    <property type="component" value="Unassembled WGS sequence"/>
</dbReference>
<dbReference type="Gene3D" id="3.90.210.10">
    <property type="entry name" value="Heat-Labile Enterotoxin, subunit A"/>
    <property type="match status" value="1"/>
</dbReference>
<dbReference type="EMBL" id="ANFO01001137">
    <property type="protein sequence ID" value="KGQ03953.1"/>
    <property type="molecule type" value="Genomic_DNA"/>
</dbReference>
<keyword evidence="8" id="KW-0808">Transferase</keyword>
<keyword evidence="1" id="KW-0800">Toxin</keyword>
<protein>
    <submittedName>
        <fullName evidence="8">NAD(+)--arginine ADP-ribosyltransferase Chelt</fullName>
    </submittedName>
</protein>
<evidence type="ECO:0000256" key="5">
    <source>
        <dbReference type="SAM" id="MobiDB-lite"/>
    </source>
</evidence>
<dbReference type="eggNOG" id="ENOG502S2GC">
    <property type="taxonomic scope" value="Eukaryota"/>
</dbReference>
<dbReference type="GO" id="GO:0090729">
    <property type="term" value="F:toxin activity"/>
    <property type="evidence" value="ECO:0007669"/>
    <property type="project" value="UniProtKB-KW"/>
</dbReference>
<proteinExistence type="predicted"/>
<dbReference type="OrthoDB" id="4927890at2759"/>
<accession>A0A0A2V8W3</accession>
<feature type="chain" id="PRO_5001995305" evidence="6">
    <location>
        <begin position="24"/>
        <end position="730"/>
    </location>
</feature>
<evidence type="ECO:0000256" key="6">
    <source>
        <dbReference type="SAM" id="SignalP"/>
    </source>
</evidence>
<evidence type="ECO:0000313" key="9">
    <source>
        <dbReference type="Proteomes" id="UP000030106"/>
    </source>
</evidence>
<evidence type="ECO:0000256" key="3">
    <source>
        <dbReference type="ARBA" id="ARBA00023026"/>
    </source>
</evidence>
<dbReference type="STRING" id="1245745.A0A0A2V8W3"/>
<gene>
    <name evidence="8" type="ORF">BBAD15_g10798</name>
</gene>
<keyword evidence="2 6" id="KW-0732">Signal</keyword>
<dbReference type="PANTHER" id="PTHR33065">
    <property type="entry name" value="OS07G0486400 PROTEIN"/>
    <property type="match status" value="1"/>
</dbReference>
<dbReference type="InterPro" id="IPR001144">
    <property type="entry name" value="Enterotoxin_A"/>
</dbReference>
<dbReference type="AlphaFoldDB" id="A0A0A2V8W3"/>
<evidence type="ECO:0000256" key="1">
    <source>
        <dbReference type="ARBA" id="ARBA00022656"/>
    </source>
</evidence>
<dbReference type="Pfam" id="PF01375">
    <property type="entry name" value="Enterotoxin_a"/>
    <property type="match status" value="1"/>
</dbReference>
<dbReference type="InterPro" id="IPR046533">
    <property type="entry name" value="DUF6598"/>
</dbReference>
<dbReference type="HOGENOM" id="CLU_384985_0_0_1"/>
<evidence type="ECO:0000256" key="4">
    <source>
        <dbReference type="ARBA" id="ARBA00023157"/>
    </source>
</evidence>
<dbReference type="PANTHER" id="PTHR33065:SF88">
    <property type="entry name" value="OS11G0104220 PROTEIN"/>
    <property type="match status" value="1"/>
</dbReference>
<keyword evidence="4" id="KW-1015">Disulfide bond</keyword>
<feature type="region of interest" description="Disordered" evidence="5">
    <location>
        <begin position="27"/>
        <end position="66"/>
    </location>
</feature>
<feature type="region of interest" description="Disordered" evidence="5">
    <location>
        <begin position="551"/>
        <end position="575"/>
    </location>
</feature>
<evidence type="ECO:0000313" key="8">
    <source>
        <dbReference type="EMBL" id="KGQ03953.1"/>
    </source>
</evidence>
<dbReference type="GO" id="GO:0016740">
    <property type="term" value="F:transferase activity"/>
    <property type="evidence" value="ECO:0007669"/>
    <property type="project" value="UniProtKB-KW"/>
</dbReference>
<dbReference type="SUPFAM" id="SSF56399">
    <property type="entry name" value="ADP-ribosylation"/>
    <property type="match status" value="1"/>
</dbReference>
<sequence>MQGQHYLSLLLAAIFFFFCHVHGAPSPTTPGGIRTRAPGKPPFVWRGETGKTRDGKPGRSPDDVKRAGGMWARGFQLLDQLTPEQLEAGSSLWTHTNNPAGTRDVTQYVSTSTSLTGAITFAVRPSPEHAQEVGYLYRIRTNWAMVDVNLSLENISPYPAQQEQAAVQGIPWDQVLGWYEVRAADLNRILGAEDPISQLGRFTRNPDFRPDSTDPSGAQPQLAGLQNAVEGRHGAWEAYLGQSAASNLRQFIREHGPQTEAADQTTLSSLDWSAVEIPDHLRTALGQGAASAAQCAMALAAVVVSWRHDELKRSISWHEVDRRDTTSNFNKKVCGRLAAAVKDKADNEKPTVTVCDEPRSGGECISIATPPQSCDFLFFANQNIPIVPIPLEWNDRASTILLGASAGICQFFFDYNCAGASFHSSFPGNDRLDEFDEGRFDNMISSIRCDNNSPEPHIERPSVIEIIEPDVCIAKPRPLAEILWVMINDIDGESPGDLFGSIHATDDLGLQVIYNVAKDDSVSVEPRDMIDLRTSRPLAANGDFIIDLDLRDRDRDPSPHDQVSKGQISWKAHDQTNEYDTPIQKEISGEYGKATVDYIVMSSATKAVIQVIMLDGDGEKPADVFGRVRVSSRFVQRDLFNKESGNSIEVYPDTVIPLSRAIMAVPMLDTLKIHVDLWDHDSDWSPNDQIAYGVEEFRPQLSGSEKRQVSGEYGKVEVSVAWGVDQPQGC</sequence>
<name>A0A0A2V8W3_BEABA</name>
<dbReference type="Pfam" id="PF20241">
    <property type="entry name" value="DUF6598"/>
    <property type="match status" value="1"/>
</dbReference>
<comment type="caution">
    <text evidence="8">The sequence shown here is derived from an EMBL/GenBank/DDBJ whole genome shotgun (WGS) entry which is preliminary data.</text>
</comment>
<evidence type="ECO:0000259" key="7">
    <source>
        <dbReference type="Pfam" id="PF20241"/>
    </source>
</evidence>
<keyword evidence="3" id="KW-0843">Virulence</keyword>
<evidence type="ECO:0000256" key="2">
    <source>
        <dbReference type="ARBA" id="ARBA00022729"/>
    </source>
</evidence>
<reference evidence="8 9" key="1">
    <citation type="submission" date="2012-10" db="EMBL/GenBank/DDBJ databases">
        <title>Genome sequencing and analysis of entomopathogenic fungi Beauveria bassiana D1-5.</title>
        <authorList>
            <person name="Li Q."/>
            <person name="Wang L."/>
            <person name="Zhang Z."/>
            <person name="Wang Q."/>
            <person name="Ren J."/>
            <person name="Wang M."/>
            <person name="Xu W."/>
            <person name="Wang J."/>
            <person name="Lu Y."/>
            <person name="Du Q."/>
            <person name="Sun Z."/>
        </authorList>
    </citation>
    <scope>NUCLEOTIDE SEQUENCE [LARGE SCALE GENOMIC DNA]</scope>
    <source>
        <strain evidence="8 9">D1-5</strain>
    </source>
</reference>
<dbReference type="PRINTS" id="PR00771">
    <property type="entry name" value="ENTEROTOXINA"/>
</dbReference>
<feature type="compositionally biased region" description="Basic and acidic residues" evidence="5">
    <location>
        <begin position="48"/>
        <end position="66"/>
    </location>
</feature>
<organism evidence="8 9">
    <name type="scientific">Beauveria bassiana D1-5</name>
    <dbReference type="NCBI Taxonomy" id="1245745"/>
    <lineage>
        <taxon>Eukaryota</taxon>
        <taxon>Fungi</taxon>
        <taxon>Dikarya</taxon>
        <taxon>Ascomycota</taxon>
        <taxon>Pezizomycotina</taxon>
        <taxon>Sordariomycetes</taxon>
        <taxon>Hypocreomycetidae</taxon>
        <taxon>Hypocreales</taxon>
        <taxon>Cordycipitaceae</taxon>
        <taxon>Beauveria</taxon>
    </lineage>
</organism>
<feature type="signal peptide" evidence="6">
    <location>
        <begin position="1"/>
        <end position="23"/>
    </location>
</feature>